<dbReference type="EMBL" id="CM032186">
    <property type="protein sequence ID" value="KAG7090810.1"/>
    <property type="molecule type" value="Genomic_DNA"/>
</dbReference>
<protein>
    <submittedName>
        <fullName evidence="2">Uncharacterized protein</fullName>
    </submittedName>
</protein>
<sequence length="107" mass="12398">MEDMEVDSPVKSKHIEDNSISNGSSEELAWDQGPLMLGKGSTRMWLLRQWFRDNRYAYPGPHEPQKKDDGSGDEERESLSKGDLRATEYWREEFGYVEEDIPSISIE</sequence>
<name>A0A9P7RW82_9AGAR</name>
<reference evidence="2" key="1">
    <citation type="journal article" date="2021" name="Genome Biol. Evol.">
        <title>The assembled and annotated genome of the fairy-ring fungus Marasmius oreades.</title>
        <authorList>
            <person name="Hiltunen M."/>
            <person name="Ament-Velasquez S.L."/>
            <person name="Johannesson H."/>
        </authorList>
    </citation>
    <scope>NUCLEOTIDE SEQUENCE</scope>
    <source>
        <strain evidence="2">03SP1</strain>
    </source>
</reference>
<accession>A0A9P7RW82</accession>
<organism evidence="2 3">
    <name type="scientific">Marasmius oreades</name>
    <name type="common">fairy-ring Marasmius</name>
    <dbReference type="NCBI Taxonomy" id="181124"/>
    <lineage>
        <taxon>Eukaryota</taxon>
        <taxon>Fungi</taxon>
        <taxon>Dikarya</taxon>
        <taxon>Basidiomycota</taxon>
        <taxon>Agaricomycotina</taxon>
        <taxon>Agaricomycetes</taxon>
        <taxon>Agaricomycetidae</taxon>
        <taxon>Agaricales</taxon>
        <taxon>Marasmiineae</taxon>
        <taxon>Marasmiaceae</taxon>
        <taxon>Marasmius</taxon>
    </lineage>
</organism>
<feature type="region of interest" description="Disordered" evidence="1">
    <location>
        <begin position="56"/>
        <end position="82"/>
    </location>
</feature>
<dbReference type="GeneID" id="66078970"/>
<feature type="compositionally biased region" description="Basic and acidic residues" evidence="1">
    <location>
        <begin position="8"/>
        <end position="17"/>
    </location>
</feature>
<evidence type="ECO:0000313" key="3">
    <source>
        <dbReference type="Proteomes" id="UP001049176"/>
    </source>
</evidence>
<dbReference type="Proteomes" id="UP001049176">
    <property type="component" value="Chromosome 6"/>
</dbReference>
<feature type="region of interest" description="Disordered" evidence="1">
    <location>
        <begin position="1"/>
        <end position="27"/>
    </location>
</feature>
<dbReference type="AlphaFoldDB" id="A0A9P7RW82"/>
<proteinExistence type="predicted"/>
<keyword evidence="3" id="KW-1185">Reference proteome</keyword>
<dbReference type="KEGG" id="more:E1B28_009894"/>
<evidence type="ECO:0000256" key="1">
    <source>
        <dbReference type="SAM" id="MobiDB-lite"/>
    </source>
</evidence>
<evidence type="ECO:0000313" key="2">
    <source>
        <dbReference type="EMBL" id="KAG7090810.1"/>
    </source>
</evidence>
<gene>
    <name evidence="2" type="ORF">E1B28_009894</name>
</gene>
<dbReference type="RefSeq" id="XP_043007280.1">
    <property type="nucleotide sequence ID" value="XM_043154822.1"/>
</dbReference>
<comment type="caution">
    <text evidence="2">The sequence shown here is derived from an EMBL/GenBank/DDBJ whole genome shotgun (WGS) entry which is preliminary data.</text>
</comment>